<dbReference type="PANTHER" id="PTHR31460:SF3">
    <property type="entry name" value="MESOCENTIN"/>
    <property type="match status" value="1"/>
</dbReference>
<dbReference type="EMBL" id="FNRQ01000001">
    <property type="protein sequence ID" value="SEA28660.1"/>
    <property type="molecule type" value="Genomic_DNA"/>
</dbReference>
<dbReference type="RefSeq" id="WP_090529594.1">
    <property type="nucleotide sequence ID" value="NZ_FNRQ01000001.1"/>
</dbReference>
<evidence type="ECO:0000313" key="2">
    <source>
        <dbReference type="EMBL" id="SEA28660.1"/>
    </source>
</evidence>
<dbReference type="InterPro" id="IPR053224">
    <property type="entry name" value="Sensory_adhesion_molecule"/>
</dbReference>
<dbReference type="Proteomes" id="UP000198638">
    <property type="component" value="Unassembled WGS sequence"/>
</dbReference>
<keyword evidence="3" id="KW-1185">Reference proteome</keyword>
<sequence length="322" mass="35116">MKTRNRHFNARKLWTGAALAATLLASNLAIAADITFTANQAYPESVTWSARQHVFMVGSVRHGTVGKVTPDGRYTVFIKDSRLVSTLGLLVDDRRNVLWVTNADPGAGERTSEATRGKLAAVATYDATTGAPRAYYDLSSLDPGAHLANDLVLDARGNAYVTDSFAPVIYRIDTKGHASVFARDARFKTGEGFNLNGIAIHRDGYLLTGNYNSGELFRVDINDPSKIEQVKLPEPLKGADGFNLIDGNHLVVVQNAGVDRTVELVSTDGWQTATIVRTQKSEQSMPTAAVKKNGQVYVLNSRIDTLFKPDAPKVSEYILQQF</sequence>
<dbReference type="InterPro" id="IPR011042">
    <property type="entry name" value="6-blade_b-propeller_TolB-like"/>
</dbReference>
<feature type="signal peptide" evidence="1">
    <location>
        <begin position="1"/>
        <end position="31"/>
    </location>
</feature>
<dbReference type="SUPFAM" id="SSF63829">
    <property type="entry name" value="Calcium-dependent phosphotriesterase"/>
    <property type="match status" value="1"/>
</dbReference>
<proteinExistence type="predicted"/>
<accession>A0A1H3ZYB6</accession>
<dbReference type="STRING" id="83784.SAMN05192564_101950"/>
<keyword evidence="1" id="KW-0732">Signal</keyword>
<dbReference type="AlphaFoldDB" id="A0A1H3ZYB6"/>
<protein>
    <submittedName>
        <fullName evidence="2">Sugar lactone lactonase YvrE</fullName>
    </submittedName>
</protein>
<name>A0A1H3ZYB6_9BURK</name>
<evidence type="ECO:0000256" key="1">
    <source>
        <dbReference type="SAM" id="SignalP"/>
    </source>
</evidence>
<dbReference type="OrthoDB" id="8584394at2"/>
<dbReference type="Gene3D" id="2.120.10.30">
    <property type="entry name" value="TolB, C-terminal domain"/>
    <property type="match status" value="1"/>
</dbReference>
<feature type="chain" id="PRO_5011650642" evidence="1">
    <location>
        <begin position="32"/>
        <end position="322"/>
    </location>
</feature>
<evidence type="ECO:0000313" key="3">
    <source>
        <dbReference type="Proteomes" id="UP000198638"/>
    </source>
</evidence>
<reference evidence="3" key="1">
    <citation type="submission" date="2016-10" db="EMBL/GenBank/DDBJ databases">
        <authorList>
            <person name="Varghese N."/>
            <person name="Submissions S."/>
        </authorList>
    </citation>
    <scope>NUCLEOTIDE SEQUENCE [LARGE SCALE GENOMIC DNA]</scope>
    <source>
        <strain evidence="3">LMG 24000</strain>
    </source>
</reference>
<gene>
    <name evidence="2" type="ORF">SAMN05192564_101950</name>
</gene>
<dbReference type="PANTHER" id="PTHR31460">
    <property type="match status" value="1"/>
</dbReference>
<organism evidence="2 3">
    <name type="scientific">Paraburkholderia sartisoli</name>
    <dbReference type="NCBI Taxonomy" id="83784"/>
    <lineage>
        <taxon>Bacteria</taxon>
        <taxon>Pseudomonadati</taxon>
        <taxon>Pseudomonadota</taxon>
        <taxon>Betaproteobacteria</taxon>
        <taxon>Burkholderiales</taxon>
        <taxon>Burkholderiaceae</taxon>
        <taxon>Paraburkholderia</taxon>
    </lineage>
</organism>